<evidence type="ECO:0000256" key="1">
    <source>
        <dbReference type="SAM" id="MobiDB-lite"/>
    </source>
</evidence>
<dbReference type="EMBL" id="JACSQL010000009">
    <property type="protein sequence ID" value="MBD7969835.1"/>
    <property type="molecule type" value="Genomic_DNA"/>
</dbReference>
<dbReference type="Gene3D" id="1.10.3210.10">
    <property type="entry name" value="Hypothetical protein af1432"/>
    <property type="match status" value="1"/>
</dbReference>
<proteinExistence type="predicted"/>
<feature type="domain" description="HD-GYP" evidence="2">
    <location>
        <begin position="131"/>
        <end position="327"/>
    </location>
</feature>
<dbReference type="InterPro" id="IPR037522">
    <property type="entry name" value="HD_GYP_dom"/>
</dbReference>
<organism evidence="3 4">
    <name type="scientific">Paenibacillus gallinarum</name>
    <dbReference type="NCBI Taxonomy" id="2762232"/>
    <lineage>
        <taxon>Bacteria</taxon>
        <taxon>Bacillati</taxon>
        <taxon>Bacillota</taxon>
        <taxon>Bacilli</taxon>
        <taxon>Bacillales</taxon>
        <taxon>Paenibacillaceae</taxon>
        <taxon>Paenibacillus</taxon>
    </lineage>
</organism>
<sequence>MALMSIIDLKPGARLFKDVHTPLGGLLLPKGKVILPRDLDILRAFLIQTVDIDSNQTKQNNSSPTQDSKKQEMEQKKEEDEQFEPIVRSAELTSFDEEYDKMIILTKKAFNEAGTFDIPIFELRTQLEILILHIKKYQVLYFVPSSIKKEEYMFHNGVLTALTSYLLAQWCKMPSKDWVQVALAGLLHNIGNSKIDQSLLMSPNLLSDLEEEEVRKHTTYGYNILKQVKAINDGVKLTALQHHEKIDGSGYPLKLVGEQIHIYSRIVAVADIFHAMTLDKPYKESQSPYLVLEQILLESFGKLDPRIVQIFIRKATQFHQGTIVRLSDGRIGEIIFTDRDHPTRPMVSVEGTIVNLVAQRQLYIKELIQK</sequence>
<feature type="compositionally biased region" description="Polar residues" evidence="1">
    <location>
        <begin position="56"/>
        <end position="65"/>
    </location>
</feature>
<evidence type="ECO:0000313" key="4">
    <source>
        <dbReference type="Proteomes" id="UP000608071"/>
    </source>
</evidence>
<dbReference type="PROSITE" id="PS51832">
    <property type="entry name" value="HD_GYP"/>
    <property type="match status" value="1"/>
</dbReference>
<dbReference type="SUPFAM" id="SSF109604">
    <property type="entry name" value="HD-domain/PDEase-like"/>
    <property type="match status" value="1"/>
</dbReference>
<protein>
    <submittedName>
        <fullName evidence="3">HD-GYP domain-containing protein</fullName>
    </submittedName>
</protein>
<dbReference type="PANTHER" id="PTHR43155">
    <property type="entry name" value="CYCLIC DI-GMP PHOSPHODIESTERASE PA4108-RELATED"/>
    <property type="match status" value="1"/>
</dbReference>
<dbReference type="InterPro" id="IPR003607">
    <property type="entry name" value="HD/PDEase_dom"/>
</dbReference>
<accession>A0ABR8T241</accession>
<dbReference type="PANTHER" id="PTHR43155:SF2">
    <property type="entry name" value="CYCLIC DI-GMP PHOSPHODIESTERASE PA4108"/>
    <property type="match status" value="1"/>
</dbReference>
<dbReference type="RefSeq" id="WP_191802338.1">
    <property type="nucleotide sequence ID" value="NZ_JACSQL010000009.1"/>
</dbReference>
<name>A0ABR8T241_9BACL</name>
<gene>
    <name evidence="3" type="ORF">H9647_17380</name>
</gene>
<feature type="region of interest" description="Disordered" evidence="1">
    <location>
        <begin position="56"/>
        <end position="84"/>
    </location>
</feature>
<evidence type="ECO:0000259" key="2">
    <source>
        <dbReference type="PROSITE" id="PS51832"/>
    </source>
</evidence>
<keyword evidence="4" id="KW-1185">Reference proteome</keyword>
<feature type="compositionally biased region" description="Basic and acidic residues" evidence="1">
    <location>
        <begin position="67"/>
        <end position="79"/>
    </location>
</feature>
<reference evidence="3 4" key="1">
    <citation type="submission" date="2020-08" db="EMBL/GenBank/DDBJ databases">
        <title>A Genomic Blueprint of the Chicken Gut Microbiome.</title>
        <authorList>
            <person name="Gilroy R."/>
            <person name="Ravi A."/>
            <person name="Getino M."/>
            <person name="Pursley I."/>
            <person name="Horton D.L."/>
            <person name="Alikhan N.-F."/>
            <person name="Baker D."/>
            <person name="Gharbi K."/>
            <person name="Hall N."/>
            <person name="Watson M."/>
            <person name="Adriaenssens E.M."/>
            <person name="Foster-Nyarko E."/>
            <person name="Jarju S."/>
            <person name="Secka A."/>
            <person name="Antonio M."/>
            <person name="Oren A."/>
            <person name="Chaudhuri R."/>
            <person name="La Ragione R.M."/>
            <person name="Hildebrand F."/>
            <person name="Pallen M.J."/>
        </authorList>
    </citation>
    <scope>NUCLEOTIDE SEQUENCE [LARGE SCALE GENOMIC DNA]</scope>
    <source>
        <strain evidence="3 4">Sa2BVA9</strain>
    </source>
</reference>
<dbReference type="Proteomes" id="UP000608071">
    <property type="component" value="Unassembled WGS sequence"/>
</dbReference>
<comment type="caution">
    <text evidence="3">The sequence shown here is derived from an EMBL/GenBank/DDBJ whole genome shotgun (WGS) entry which is preliminary data.</text>
</comment>
<dbReference type="CDD" id="cd00077">
    <property type="entry name" value="HDc"/>
    <property type="match status" value="1"/>
</dbReference>
<evidence type="ECO:0000313" key="3">
    <source>
        <dbReference type="EMBL" id="MBD7969835.1"/>
    </source>
</evidence>
<dbReference type="Pfam" id="PF13487">
    <property type="entry name" value="HD_5"/>
    <property type="match status" value="1"/>
</dbReference>